<keyword evidence="7 10" id="KW-0378">Hydrolase</keyword>
<dbReference type="SUPFAM" id="SSF50630">
    <property type="entry name" value="Acid proteases"/>
    <property type="match status" value="1"/>
</dbReference>
<evidence type="ECO:0000256" key="1">
    <source>
        <dbReference type="ARBA" id="ARBA00001130"/>
    </source>
</evidence>
<feature type="domain" description="Peptidase A1" evidence="12">
    <location>
        <begin position="127"/>
        <end position="452"/>
    </location>
</feature>
<evidence type="ECO:0000256" key="3">
    <source>
        <dbReference type="ARBA" id="ARBA00013205"/>
    </source>
</evidence>
<dbReference type="AlphaFoldDB" id="A0A9P6G0Q2"/>
<feature type="active site" evidence="8">
    <location>
        <position position="336"/>
    </location>
</feature>
<accession>A0A9P6G0Q2</accession>
<dbReference type="InterPro" id="IPR021109">
    <property type="entry name" value="Peptidase_aspartic_dom_sf"/>
</dbReference>
<dbReference type="EC" id="3.4.23.21" evidence="3"/>
<comment type="caution">
    <text evidence="13">The sequence shown here is derived from an EMBL/GenBank/DDBJ whole genome shotgun (WGS) entry which is preliminary data.</text>
</comment>
<evidence type="ECO:0000256" key="11">
    <source>
        <dbReference type="SAM" id="MobiDB-lite"/>
    </source>
</evidence>
<reference evidence="13" key="1">
    <citation type="journal article" date="2020" name="Fungal Divers.">
        <title>Resolving the Mortierellaceae phylogeny through synthesis of multi-gene phylogenetics and phylogenomics.</title>
        <authorList>
            <person name="Vandepol N."/>
            <person name="Liber J."/>
            <person name="Desiro A."/>
            <person name="Na H."/>
            <person name="Kennedy M."/>
            <person name="Barry K."/>
            <person name="Grigoriev I.V."/>
            <person name="Miller A.N."/>
            <person name="O'Donnell K."/>
            <person name="Stajich J.E."/>
            <person name="Bonito G."/>
        </authorList>
    </citation>
    <scope>NUCLEOTIDE SEQUENCE</scope>
    <source>
        <strain evidence="13">KOD1015</strain>
    </source>
</reference>
<dbReference type="GO" id="GO:0006508">
    <property type="term" value="P:proteolysis"/>
    <property type="evidence" value="ECO:0007669"/>
    <property type="project" value="UniProtKB-KW"/>
</dbReference>
<dbReference type="InterPro" id="IPR034164">
    <property type="entry name" value="Pepsin-like_dom"/>
</dbReference>
<dbReference type="Pfam" id="PF00026">
    <property type="entry name" value="Asp"/>
    <property type="match status" value="1"/>
</dbReference>
<dbReference type="PANTHER" id="PTHR47966:SF51">
    <property type="entry name" value="BETA-SITE APP-CLEAVING ENZYME, ISOFORM A-RELATED"/>
    <property type="match status" value="1"/>
</dbReference>
<comment type="catalytic activity">
    <reaction evidence="1">
        <text>Hydrolysis of proteins with broad specificity similar to that of pepsin A, preferring hydrophobic residues at P1 and P1'. Clots milk and activates trypsinogen. Does not cleave 4-Gln-|-His-5, but does cleave 10-His-|-Leu-11 and 12-Val-|-Glu-13 in B chain of insulin.</text>
        <dbReference type="EC" id="3.4.23.21"/>
    </reaction>
</comment>
<dbReference type="PANTHER" id="PTHR47966">
    <property type="entry name" value="BETA-SITE APP-CLEAVING ENZYME, ISOFORM A-RELATED"/>
    <property type="match status" value="1"/>
</dbReference>
<evidence type="ECO:0000256" key="4">
    <source>
        <dbReference type="ARBA" id="ARBA00022670"/>
    </source>
</evidence>
<evidence type="ECO:0000313" key="14">
    <source>
        <dbReference type="Proteomes" id="UP000780801"/>
    </source>
</evidence>
<dbReference type="GO" id="GO:0004190">
    <property type="term" value="F:aspartic-type endopeptidase activity"/>
    <property type="evidence" value="ECO:0007669"/>
    <property type="project" value="UniProtKB-KW"/>
</dbReference>
<evidence type="ECO:0000256" key="5">
    <source>
        <dbReference type="ARBA" id="ARBA00022729"/>
    </source>
</evidence>
<evidence type="ECO:0000256" key="2">
    <source>
        <dbReference type="ARBA" id="ARBA00007447"/>
    </source>
</evidence>
<dbReference type="InterPro" id="IPR001461">
    <property type="entry name" value="Aspartic_peptidase_A1"/>
</dbReference>
<evidence type="ECO:0000256" key="9">
    <source>
        <dbReference type="PIRSR" id="PIRSR601461-2"/>
    </source>
</evidence>
<protein>
    <recommendedName>
        <fullName evidence="3">rhizopuspepsin</fullName>
        <ecNumber evidence="3">3.4.23.21</ecNumber>
    </recommendedName>
</protein>
<name>A0A9P6G0Q2_9FUNG</name>
<dbReference type="PROSITE" id="PS00141">
    <property type="entry name" value="ASP_PROTEASE"/>
    <property type="match status" value="2"/>
</dbReference>
<dbReference type="CDD" id="cd05471">
    <property type="entry name" value="pepsin_like"/>
    <property type="match status" value="1"/>
</dbReference>
<dbReference type="PROSITE" id="PS51767">
    <property type="entry name" value="PEPTIDASE_A1"/>
    <property type="match status" value="1"/>
</dbReference>
<dbReference type="EMBL" id="JAABOA010000253">
    <property type="protein sequence ID" value="KAF9585103.1"/>
    <property type="molecule type" value="Genomic_DNA"/>
</dbReference>
<dbReference type="InterPro" id="IPR001969">
    <property type="entry name" value="Aspartic_peptidase_AS"/>
</dbReference>
<feature type="disulfide bond" evidence="9">
    <location>
        <begin position="158"/>
        <end position="163"/>
    </location>
</feature>
<evidence type="ECO:0000313" key="13">
    <source>
        <dbReference type="EMBL" id="KAF9585103.1"/>
    </source>
</evidence>
<dbReference type="Proteomes" id="UP000780801">
    <property type="component" value="Unassembled WGS sequence"/>
</dbReference>
<evidence type="ECO:0000256" key="8">
    <source>
        <dbReference type="PIRSR" id="PIRSR601461-1"/>
    </source>
</evidence>
<dbReference type="OrthoDB" id="2747330at2759"/>
<organism evidence="13 14">
    <name type="scientific">Lunasporangiospora selenospora</name>
    <dbReference type="NCBI Taxonomy" id="979761"/>
    <lineage>
        <taxon>Eukaryota</taxon>
        <taxon>Fungi</taxon>
        <taxon>Fungi incertae sedis</taxon>
        <taxon>Mucoromycota</taxon>
        <taxon>Mortierellomycotina</taxon>
        <taxon>Mortierellomycetes</taxon>
        <taxon>Mortierellales</taxon>
        <taxon>Mortierellaceae</taxon>
        <taxon>Lunasporangiospora</taxon>
    </lineage>
</organism>
<proteinExistence type="inferred from homology"/>
<evidence type="ECO:0000259" key="12">
    <source>
        <dbReference type="PROSITE" id="PS51767"/>
    </source>
</evidence>
<sequence>MAKLSTLHHLYTISNAPSSDAGIALPSTQPLLSTDPAAQEPGIFPGLHNDPLRKRNTTDSQRQHKRDRDPGTTKDNVSYTKASLLDDIDAEIQQLEQLLWPSGPSLVEKRAYVGVAPVRGNALDTQWVAAMLLGTPSQEFSVVFDTGSSDLWVSSSTCQSLTCKNLRRFDASKSSSFSQDGRPWSINYADDSRVSGTLGVDDMKVAGIKIQSQTFGMATVNTGMTGATGVDGILGLGFDSNTEIGNINTPVTNMMVQNQIDEQVVSVWLNKAVNQDEDLPNGGEFIFGGVDPSLFTGPITYVPVTSSKDWQITVDRIFIGRKELTFSASTANAIVDTGSSYILFPEYLAMDFHKSIPNSQYDQRLGWLIPCSMAHSKTVGDLMFVLGGQRFSVPLSDIIILKSAYNGNCLSAIDSWAELPGHSSQLGILLGDLFIKNQYVVYNYSKRRIGFATKVEMVPGGIGLNAKGSAFRMTIPTVETIMRIMLTVFVGHWFWP</sequence>
<comment type="similarity">
    <text evidence="2 10">Belongs to the peptidase A1 family.</text>
</comment>
<dbReference type="Gene3D" id="2.40.70.10">
    <property type="entry name" value="Acid Proteases"/>
    <property type="match status" value="2"/>
</dbReference>
<feature type="active site" evidence="8">
    <location>
        <position position="145"/>
    </location>
</feature>
<evidence type="ECO:0000256" key="10">
    <source>
        <dbReference type="RuleBase" id="RU000454"/>
    </source>
</evidence>
<dbReference type="PRINTS" id="PR00792">
    <property type="entry name" value="PEPSIN"/>
</dbReference>
<keyword evidence="9" id="KW-1015">Disulfide bond</keyword>
<evidence type="ECO:0000256" key="7">
    <source>
        <dbReference type="ARBA" id="ARBA00022801"/>
    </source>
</evidence>
<dbReference type="InterPro" id="IPR033121">
    <property type="entry name" value="PEPTIDASE_A1"/>
</dbReference>
<keyword evidence="5" id="KW-0732">Signal</keyword>
<keyword evidence="6 10" id="KW-0064">Aspartyl protease</keyword>
<keyword evidence="4 10" id="KW-0645">Protease</keyword>
<keyword evidence="14" id="KW-1185">Reference proteome</keyword>
<evidence type="ECO:0000256" key="6">
    <source>
        <dbReference type="ARBA" id="ARBA00022750"/>
    </source>
</evidence>
<feature type="region of interest" description="Disordered" evidence="11">
    <location>
        <begin position="18"/>
        <end position="77"/>
    </location>
</feature>
<gene>
    <name evidence="13" type="ORF">BGW38_003884</name>
</gene>
<dbReference type="FunFam" id="2.40.70.10:FF:000115">
    <property type="entry name" value="Lysosomal aspartic protease"/>
    <property type="match status" value="1"/>
</dbReference>